<name>A0A9P4S1A0_9PEZI</name>
<dbReference type="InterPro" id="IPR001128">
    <property type="entry name" value="Cyt_P450"/>
</dbReference>
<dbReference type="GO" id="GO:0004497">
    <property type="term" value="F:monooxygenase activity"/>
    <property type="evidence" value="ECO:0007669"/>
    <property type="project" value="InterPro"/>
</dbReference>
<dbReference type="OrthoDB" id="2789670at2759"/>
<gene>
    <name evidence="1" type="ORF">M501DRAFT_1001074</name>
</gene>
<dbReference type="GO" id="GO:0020037">
    <property type="term" value="F:heme binding"/>
    <property type="evidence" value="ECO:0007669"/>
    <property type="project" value="InterPro"/>
</dbReference>
<accession>A0A9P4S1A0</accession>
<dbReference type="GO" id="GO:0016705">
    <property type="term" value="F:oxidoreductase activity, acting on paired donors, with incorporation or reduction of molecular oxygen"/>
    <property type="evidence" value="ECO:0007669"/>
    <property type="project" value="InterPro"/>
</dbReference>
<evidence type="ECO:0008006" key="3">
    <source>
        <dbReference type="Google" id="ProtNLM"/>
    </source>
</evidence>
<reference evidence="1" key="1">
    <citation type="journal article" date="2020" name="Stud. Mycol.">
        <title>101 Dothideomycetes genomes: a test case for predicting lifestyles and emergence of pathogens.</title>
        <authorList>
            <person name="Haridas S."/>
            <person name="Albert R."/>
            <person name="Binder M."/>
            <person name="Bloem J."/>
            <person name="Labutti K."/>
            <person name="Salamov A."/>
            <person name="Andreopoulos B."/>
            <person name="Baker S."/>
            <person name="Barry K."/>
            <person name="Bills G."/>
            <person name="Bluhm B."/>
            <person name="Cannon C."/>
            <person name="Castanera R."/>
            <person name="Culley D."/>
            <person name="Daum C."/>
            <person name="Ezra D."/>
            <person name="Gonzalez J."/>
            <person name="Henrissat B."/>
            <person name="Kuo A."/>
            <person name="Liang C."/>
            <person name="Lipzen A."/>
            <person name="Lutzoni F."/>
            <person name="Magnuson J."/>
            <person name="Mondo S."/>
            <person name="Nolan M."/>
            <person name="Ohm R."/>
            <person name="Pangilinan J."/>
            <person name="Park H.-J."/>
            <person name="Ramirez L."/>
            <person name="Alfaro M."/>
            <person name="Sun H."/>
            <person name="Tritt A."/>
            <person name="Yoshinaga Y."/>
            <person name="Zwiers L.-H."/>
            <person name="Turgeon B."/>
            <person name="Goodwin S."/>
            <person name="Spatafora J."/>
            <person name="Crous P."/>
            <person name="Grigoriev I."/>
        </authorList>
    </citation>
    <scope>NUCLEOTIDE SEQUENCE</scope>
    <source>
        <strain evidence="1">CBS 101060</strain>
    </source>
</reference>
<dbReference type="AlphaFoldDB" id="A0A9P4S1A0"/>
<proteinExistence type="predicted"/>
<protein>
    <recommendedName>
        <fullName evidence="3">Cytochrome P450</fullName>
    </recommendedName>
</protein>
<dbReference type="EMBL" id="MU006118">
    <property type="protein sequence ID" value="KAF2834458.1"/>
    <property type="molecule type" value="Genomic_DNA"/>
</dbReference>
<dbReference type="Pfam" id="PF00067">
    <property type="entry name" value="p450"/>
    <property type="match status" value="1"/>
</dbReference>
<sequence>MTKEQLLQTLDEILFTNLDVTMSSISRSLVFFAPHPECQDRVQRELNTTAVARQRDIVSKPESELFRACILSSTTFIPSCIFESSQLHPIAAFTVPQATPTARVISNHSILLGTRLHRGFSFSQHTQ</sequence>
<dbReference type="GO" id="GO:0005506">
    <property type="term" value="F:iron ion binding"/>
    <property type="evidence" value="ECO:0007669"/>
    <property type="project" value="InterPro"/>
</dbReference>
<keyword evidence="2" id="KW-1185">Reference proteome</keyword>
<dbReference type="Proteomes" id="UP000799429">
    <property type="component" value="Unassembled WGS sequence"/>
</dbReference>
<dbReference type="InterPro" id="IPR036396">
    <property type="entry name" value="Cyt_P450_sf"/>
</dbReference>
<evidence type="ECO:0000313" key="2">
    <source>
        <dbReference type="Proteomes" id="UP000799429"/>
    </source>
</evidence>
<comment type="caution">
    <text evidence="1">The sequence shown here is derived from an EMBL/GenBank/DDBJ whole genome shotgun (WGS) entry which is preliminary data.</text>
</comment>
<dbReference type="Gene3D" id="1.10.630.10">
    <property type="entry name" value="Cytochrome P450"/>
    <property type="match status" value="1"/>
</dbReference>
<organism evidence="1 2">
    <name type="scientific">Patellaria atrata CBS 101060</name>
    <dbReference type="NCBI Taxonomy" id="1346257"/>
    <lineage>
        <taxon>Eukaryota</taxon>
        <taxon>Fungi</taxon>
        <taxon>Dikarya</taxon>
        <taxon>Ascomycota</taxon>
        <taxon>Pezizomycotina</taxon>
        <taxon>Dothideomycetes</taxon>
        <taxon>Dothideomycetes incertae sedis</taxon>
        <taxon>Patellariales</taxon>
        <taxon>Patellariaceae</taxon>
        <taxon>Patellaria</taxon>
    </lineage>
</organism>
<evidence type="ECO:0000313" key="1">
    <source>
        <dbReference type="EMBL" id="KAF2834458.1"/>
    </source>
</evidence>
<dbReference type="SUPFAM" id="SSF48264">
    <property type="entry name" value="Cytochrome P450"/>
    <property type="match status" value="1"/>
</dbReference>